<dbReference type="Gene3D" id="3.60.40.10">
    <property type="entry name" value="PPM-type phosphatase domain"/>
    <property type="match status" value="1"/>
</dbReference>
<feature type="compositionally biased region" description="Pro residues" evidence="1">
    <location>
        <begin position="1"/>
        <end position="10"/>
    </location>
</feature>
<dbReference type="InterPro" id="IPR036457">
    <property type="entry name" value="PPM-type-like_dom_sf"/>
</dbReference>
<dbReference type="GO" id="GO:0004722">
    <property type="term" value="F:protein serine/threonine phosphatase activity"/>
    <property type="evidence" value="ECO:0007669"/>
    <property type="project" value="InterPro"/>
</dbReference>
<dbReference type="EMBL" id="BNJQ01000009">
    <property type="protein sequence ID" value="GHP04931.1"/>
    <property type="molecule type" value="Genomic_DNA"/>
</dbReference>
<organism evidence="3 4">
    <name type="scientific">Pycnococcus provasolii</name>
    <dbReference type="NCBI Taxonomy" id="41880"/>
    <lineage>
        <taxon>Eukaryota</taxon>
        <taxon>Viridiplantae</taxon>
        <taxon>Chlorophyta</taxon>
        <taxon>Pseudoscourfieldiophyceae</taxon>
        <taxon>Pseudoscourfieldiales</taxon>
        <taxon>Pycnococcaceae</taxon>
        <taxon>Pycnococcus</taxon>
    </lineage>
</organism>
<dbReference type="InterPro" id="IPR001932">
    <property type="entry name" value="PPM-type_phosphatase-like_dom"/>
</dbReference>
<gene>
    <name evidence="3" type="ORF">PPROV_000368300</name>
</gene>
<protein>
    <recommendedName>
        <fullName evidence="2">PPM-type phosphatase domain-containing protein</fullName>
    </recommendedName>
</protein>
<dbReference type="CDD" id="cd00143">
    <property type="entry name" value="PP2Cc"/>
    <property type="match status" value="1"/>
</dbReference>
<evidence type="ECO:0000313" key="4">
    <source>
        <dbReference type="Proteomes" id="UP000660262"/>
    </source>
</evidence>
<dbReference type="InterPro" id="IPR015655">
    <property type="entry name" value="PP2C"/>
</dbReference>
<evidence type="ECO:0000259" key="2">
    <source>
        <dbReference type="PROSITE" id="PS51746"/>
    </source>
</evidence>
<evidence type="ECO:0000256" key="1">
    <source>
        <dbReference type="SAM" id="MobiDB-lite"/>
    </source>
</evidence>
<dbReference type="OrthoDB" id="10264738at2759"/>
<keyword evidence="4" id="KW-1185">Reference proteome</keyword>
<feature type="domain" description="PPM-type phosphatase" evidence="2">
    <location>
        <begin position="226"/>
        <end position="532"/>
    </location>
</feature>
<reference evidence="3" key="1">
    <citation type="submission" date="2020-10" db="EMBL/GenBank/DDBJ databases">
        <title>Unveiling of a novel bifunctional photoreceptor, Dualchrome1, isolated from a cosmopolitan green alga.</title>
        <authorList>
            <person name="Suzuki S."/>
            <person name="Kawachi M."/>
        </authorList>
    </citation>
    <scope>NUCLEOTIDE SEQUENCE</scope>
    <source>
        <strain evidence="3">NIES 2893</strain>
    </source>
</reference>
<feature type="region of interest" description="Disordered" evidence="1">
    <location>
        <begin position="103"/>
        <end position="137"/>
    </location>
</feature>
<feature type="region of interest" description="Disordered" evidence="1">
    <location>
        <begin position="561"/>
        <end position="580"/>
    </location>
</feature>
<evidence type="ECO:0000313" key="3">
    <source>
        <dbReference type="EMBL" id="GHP04931.1"/>
    </source>
</evidence>
<dbReference type="SMART" id="SM00332">
    <property type="entry name" value="PP2Cc"/>
    <property type="match status" value="1"/>
</dbReference>
<comment type="caution">
    <text evidence="3">The sequence shown here is derived from an EMBL/GenBank/DDBJ whole genome shotgun (WGS) entry which is preliminary data.</text>
</comment>
<dbReference type="AlphaFoldDB" id="A0A830HH14"/>
<sequence>MASGDPPPPSSSAAAEPPPKRLRAASHDDIRQLDAAISRAQARVSIEQTLADTRMQLVRLDELCTLEPDNAGELQALRAPLVQTIAELERAIAAAGAAAAGIVDTTTDEDDSDDDLDDDDDDDDDLDDDGERRRGVVGRIAPNRRGGYIVEDDDGSAGTSATAAECSGEGGGVWFHMHDVIFERGGFEWVCRGLEVSFRHGVDANGCACALDVRAVNGSPLPTNIVSGAASWTGRKPTQEDRYVNGHSMPHALGRWFAVIDGHGGPACADFAAARLHGHVAAAYQASGAKGELVASALTSGFLKADAVYLQQATGRGAQDGATALAALVRSPIEMYVANLGDSRAVMGQVTRGRTQVAARCITTDHKPGLARERERAEYAGGLVASIAGIWRVTTAVSAPSAGRAGLLSMMSFGGVRDRVWLAVSRALGDLPLKEPKPVVSAEPEIHKVDVDPSKDAFLVLACDGVWDVLDNEQVVQIVARRLFGSVDDVAPASEANASAPKSMEELAAEDVVRTSYQEGSGDNLTCVVMRFAWFDSKTWTMRDGYADGVTVAAAAADAGNADAGNAGAAEDGASKPIPN</sequence>
<dbReference type="Proteomes" id="UP000660262">
    <property type="component" value="Unassembled WGS sequence"/>
</dbReference>
<feature type="region of interest" description="Disordered" evidence="1">
    <location>
        <begin position="1"/>
        <end position="25"/>
    </location>
</feature>
<dbReference type="Pfam" id="PF00481">
    <property type="entry name" value="PP2C"/>
    <property type="match status" value="1"/>
</dbReference>
<feature type="compositionally biased region" description="Acidic residues" evidence="1">
    <location>
        <begin position="106"/>
        <end position="129"/>
    </location>
</feature>
<dbReference type="PANTHER" id="PTHR13832">
    <property type="entry name" value="PROTEIN PHOSPHATASE 2C"/>
    <property type="match status" value="1"/>
</dbReference>
<proteinExistence type="predicted"/>
<name>A0A830HH14_9CHLO</name>
<dbReference type="PROSITE" id="PS51746">
    <property type="entry name" value="PPM_2"/>
    <property type="match status" value="1"/>
</dbReference>
<accession>A0A830HH14</accession>
<dbReference type="PANTHER" id="PTHR13832:SF827">
    <property type="entry name" value="PROTEIN PHOSPHATASE 1L"/>
    <property type="match status" value="1"/>
</dbReference>
<dbReference type="SUPFAM" id="SSF81606">
    <property type="entry name" value="PP2C-like"/>
    <property type="match status" value="1"/>
</dbReference>
<feature type="compositionally biased region" description="Low complexity" evidence="1">
    <location>
        <begin position="561"/>
        <end position="572"/>
    </location>
</feature>